<reference evidence="1 2" key="1">
    <citation type="submission" date="2018-03" db="EMBL/GenBank/DDBJ databases">
        <authorList>
            <person name="Nguyen K."/>
            <person name="Fouts D."/>
            <person name="Sutton G."/>
        </authorList>
    </citation>
    <scope>NUCLEOTIDE SEQUENCE [LARGE SCALE GENOMIC DNA]</scope>
    <source>
        <strain evidence="1 2">AU17135</strain>
    </source>
</reference>
<gene>
    <name evidence="1" type="ORF">C6P98_15825</name>
</gene>
<dbReference type="Proteomes" id="UP000237686">
    <property type="component" value="Unassembled WGS sequence"/>
</dbReference>
<evidence type="ECO:0000313" key="1">
    <source>
        <dbReference type="EMBL" id="PRF22384.1"/>
    </source>
</evidence>
<comment type="caution">
    <text evidence="1">The sequence shown here is derived from an EMBL/GenBank/DDBJ whole genome shotgun (WGS) entry which is preliminary data.</text>
</comment>
<proteinExistence type="predicted"/>
<evidence type="ECO:0000313" key="2">
    <source>
        <dbReference type="Proteomes" id="UP000237686"/>
    </source>
</evidence>
<protein>
    <submittedName>
        <fullName evidence="1">Uncharacterized protein</fullName>
    </submittedName>
</protein>
<dbReference type="EMBL" id="PVFZ01000043">
    <property type="protein sequence ID" value="PRF22384.1"/>
    <property type="molecule type" value="Genomic_DNA"/>
</dbReference>
<sequence length="61" mass="7074">MKVLRNVYDVTARCKEFMVGRSQRTRFGERRARAAPAYGADLRAMRVARLIYDPSTPVSRR</sequence>
<organism evidence="1 2">
    <name type="scientific">Burkholderia multivorans</name>
    <dbReference type="NCBI Taxonomy" id="87883"/>
    <lineage>
        <taxon>Bacteria</taxon>
        <taxon>Pseudomonadati</taxon>
        <taxon>Pseudomonadota</taxon>
        <taxon>Betaproteobacteria</taxon>
        <taxon>Burkholderiales</taxon>
        <taxon>Burkholderiaceae</taxon>
        <taxon>Burkholderia</taxon>
        <taxon>Burkholderia cepacia complex</taxon>
    </lineage>
</organism>
<name>A0A8E2RUN1_9BURK</name>
<dbReference type="AlphaFoldDB" id="A0A8E2RUN1"/>
<accession>A0A8E2RUN1</accession>